<dbReference type="EMBL" id="KV454411">
    <property type="protein sequence ID" value="ODQ64591.1"/>
    <property type="molecule type" value="Genomic_DNA"/>
</dbReference>
<dbReference type="Proteomes" id="UP000095009">
    <property type="component" value="Unassembled WGS sequence"/>
</dbReference>
<keyword evidence="2" id="KW-1185">Reference proteome</keyword>
<dbReference type="Pfam" id="PF03357">
    <property type="entry name" value="Snf7"/>
    <property type="match status" value="1"/>
</dbReference>
<dbReference type="STRING" id="857566.A0A1E3PGS1"/>
<evidence type="ECO:0008006" key="3">
    <source>
        <dbReference type="Google" id="ProtNLM"/>
    </source>
</evidence>
<sequence>MNYVKKAIWGPTPEEQKNKCNSLLRKNQREIDRQLSNLNTIESKSVSMIKSAMKRNDTKSARLLAKEVYGLKKQRERLHKSKAQLSSVGMQVNESFAMRKIEGSMKISTGVMHQVNSLIHLPQLTGTMQSLSQELMKAGIIDEMVSDTLDNIGETDYLAEDEYLESEVDKILADLLDNKFDKVNQVPVEKVSAPYHEPEQEEDEEEDIEMLNSMKERLRALQS</sequence>
<dbReference type="AlphaFoldDB" id="A0A1E3PGS1"/>
<evidence type="ECO:0000313" key="2">
    <source>
        <dbReference type="Proteomes" id="UP000095009"/>
    </source>
</evidence>
<reference evidence="1 2" key="1">
    <citation type="journal article" date="2016" name="Proc. Natl. Acad. Sci. U.S.A.">
        <title>Comparative genomics of biotechnologically important yeasts.</title>
        <authorList>
            <person name="Riley R."/>
            <person name="Haridas S."/>
            <person name="Wolfe K.H."/>
            <person name="Lopes M.R."/>
            <person name="Hittinger C.T."/>
            <person name="Goeker M."/>
            <person name="Salamov A.A."/>
            <person name="Wisecaver J.H."/>
            <person name="Long T.M."/>
            <person name="Calvey C.H."/>
            <person name="Aerts A.L."/>
            <person name="Barry K.W."/>
            <person name="Choi C."/>
            <person name="Clum A."/>
            <person name="Coughlan A.Y."/>
            <person name="Deshpande S."/>
            <person name="Douglass A.P."/>
            <person name="Hanson S.J."/>
            <person name="Klenk H.-P."/>
            <person name="LaButti K.M."/>
            <person name="Lapidus A."/>
            <person name="Lindquist E.A."/>
            <person name="Lipzen A.M."/>
            <person name="Meier-Kolthoff J.P."/>
            <person name="Ohm R.A."/>
            <person name="Otillar R.P."/>
            <person name="Pangilinan J.L."/>
            <person name="Peng Y."/>
            <person name="Rokas A."/>
            <person name="Rosa C.A."/>
            <person name="Scheuner C."/>
            <person name="Sibirny A.A."/>
            <person name="Slot J.C."/>
            <person name="Stielow J.B."/>
            <person name="Sun H."/>
            <person name="Kurtzman C.P."/>
            <person name="Blackwell M."/>
            <person name="Grigoriev I.V."/>
            <person name="Jeffries T.W."/>
        </authorList>
    </citation>
    <scope>NUCLEOTIDE SEQUENCE [LARGE SCALE GENOMIC DNA]</scope>
    <source>
        <strain evidence="1 2">DSM 6958</strain>
    </source>
</reference>
<proteinExistence type="predicted"/>
<name>A0A1E3PGS1_9ASCO</name>
<protein>
    <recommendedName>
        <fullName evidence="3">Snf7-domain-containing protein</fullName>
    </recommendedName>
</protein>
<organism evidence="1 2">
    <name type="scientific">Nadsonia fulvescens var. elongata DSM 6958</name>
    <dbReference type="NCBI Taxonomy" id="857566"/>
    <lineage>
        <taxon>Eukaryota</taxon>
        <taxon>Fungi</taxon>
        <taxon>Dikarya</taxon>
        <taxon>Ascomycota</taxon>
        <taxon>Saccharomycotina</taxon>
        <taxon>Dipodascomycetes</taxon>
        <taxon>Dipodascales</taxon>
        <taxon>Dipodascales incertae sedis</taxon>
        <taxon>Nadsonia</taxon>
    </lineage>
</organism>
<dbReference type="GO" id="GO:0007034">
    <property type="term" value="P:vacuolar transport"/>
    <property type="evidence" value="ECO:0007669"/>
    <property type="project" value="InterPro"/>
</dbReference>
<dbReference type="Gene3D" id="6.10.140.1230">
    <property type="match status" value="1"/>
</dbReference>
<accession>A0A1E3PGS1</accession>
<dbReference type="InterPro" id="IPR005024">
    <property type="entry name" value="Snf7_fam"/>
</dbReference>
<dbReference type="PANTHER" id="PTHR10476">
    <property type="entry name" value="CHARGED MULTIVESICULAR BODY PROTEIN"/>
    <property type="match status" value="1"/>
</dbReference>
<evidence type="ECO:0000313" key="1">
    <source>
        <dbReference type="EMBL" id="ODQ64591.1"/>
    </source>
</evidence>
<gene>
    <name evidence="1" type="ORF">NADFUDRAFT_47236</name>
</gene>
<dbReference type="OrthoDB" id="2329734at2759"/>